<accession>A0A834ANM3</accession>
<dbReference type="AlphaFoldDB" id="A0A834ANM3"/>
<sequence length="167" mass="18477">MAPPGGPPSGTQAEGSSPLGLSWVTMVTQVLRCILKVSTWEWCVLFPLTCHWPRQVLQPHLTSKGSHTEKLLKGGEVAILANSSKAKGTIIHSLFHFIDFSSAFLLVGIMLHFLKKILFIFREGREGERERETSMCSCWGLWPATQVCGLAGNRTRATLVRSPHSIH</sequence>
<comment type="caution">
    <text evidence="1">The sequence shown here is derived from an EMBL/GenBank/DDBJ whole genome shotgun (WGS) entry which is preliminary data.</text>
</comment>
<protein>
    <submittedName>
        <fullName evidence="1">Uncharacterized protein</fullName>
    </submittedName>
</protein>
<evidence type="ECO:0000313" key="1">
    <source>
        <dbReference type="EMBL" id="KAF6114767.1"/>
    </source>
</evidence>
<organism evidence="1 2">
    <name type="scientific">Phyllostomus discolor</name>
    <name type="common">pale spear-nosed bat</name>
    <dbReference type="NCBI Taxonomy" id="89673"/>
    <lineage>
        <taxon>Eukaryota</taxon>
        <taxon>Metazoa</taxon>
        <taxon>Chordata</taxon>
        <taxon>Craniata</taxon>
        <taxon>Vertebrata</taxon>
        <taxon>Euteleostomi</taxon>
        <taxon>Mammalia</taxon>
        <taxon>Eutheria</taxon>
        <taxon>Laurasiatheria</taxon>
        <taxon>Chiroptera</taxon>
        <taxon>Yangochiroptera</taxon>
        <taxon>Phyllostomidae</taxon>
        <taxon>Phyllostominae</taxon>
        <taxon>Phyllostomus</taxon>
    </lineage>
</organism>
<evidence type="ECO:0000313" key="2">
    <source>
        <dbReference type="Proteomes" id="UP000664940"/>
    </source>
</evidence>
<dbReference type="EMBL" id="JABVXQ010000004">
    <property type="protein sequence ID" value="KAF6114767.1"/>
    <property type="molecule type" value="Genomic_DNA"/>
</dbReference>
<dbReference type="Proteomes" id="UP000664940">
    <property type="component" value="Unassembled WGS sequence"/>
</dbReference>
<gene>
    <name evidence="1" type="ORF">HJG60_010701</name>
</gene>
<reference evidence="1 2" key="1">
    <citation type="journal article" date="2020" name="Nature">
        <title>Six reference-quality genomes reveal evolution of bat adaptations.</title>
        <authorList>
            <person name="Jebb D."/>
            <person name="Huang Z."/>
            <person name="Pippel M."/>
            <person name="Hughes G.M."/>
            <person name="Lavrichenko K."/>
            <person name="Devanna P."/>
            <person name="Winkler S."/>
            <person name="Jermiin L.S."/>
            <person name="Skirmuntt E.C."/>
            <person name="Katzourakis A."/>
            <person name="Burkitt-Gray L."/>
            <person name="Ray D.A."/>
            <person name="Sullivan K.A.M."/>
            <person name="Roscito J.G."/>
            <person name="Kirilenko B.M."/>
            <person name="Davalos L.M."/>
            <person name="Corthals A.P."/>
            <person name="Power M.L."/>
            <person name="Jones G."/>
            <person name="Ransome R.D."/>
            <person name="Dechmann D.K.N."/>
            <person name="Locatelli A.G."/>
            <person name="Puechmaille S.J."/>
            <person name="Fedrigo O."/>
            <person name="Jarvis E.D."/>
            <person name="Hiller M."/>
            <person name="Vernes S.C."/>
            <person name="Myers E.W."/>
            <person name="Teeling E.C."/>
        </authorList>
    </citation>
    <scope>NUCLEOTIDE SEQUENCE [LARGE SCALE GENOMIC DNA]</scope>
    <source>
        <strain evidence="1">Bat1K_MPI-CBG_1</strain>
    </source>
</reference>
<name>A0A834ANM3_9CHIR</name>
<proteinExistence type="predicted"/>